<dbReference type="Proteomes" id="UP000221653">
    <property type="component" value="Unassembled WGS sequence"/>
</dbReference>
<dbReference type="STRING" id="1724.GCA_001044175_01940"/>
<dbReference type="InterPro" id="IPR014748">
    <property type="entry name" value="Enoyl-CoA_hydra_C"/>
</dbReference>
<dbReference type="EC" id="4.2.1.17" evidence="3"/>
<comment type="similarity">
    <text evidence="2 10">Belongs to the enoyl-CoA hydratase/isomerase family.</text>
</comment>
<evidence type="ECO:0000313" key="12">
    <source>
        <dbReference type="Proteomes" id="UP000221653"/>
    </source>
</evidence>
<evidence type="ECO:0000313" key="11">
    <source>
        <dbReference type="EMBL" id="PFG29052.1"/>
    </source>
</evidence>
<evidence type="ECO:0000256" key="1">
    <source>
        <dbReference type="ARBA" id="ARBA00002994"/>
    </source>
</evidence>
<dbReference type="AlphaFoldDB" id="A0A2A9DSV4"/>
<evidence type="ECO:0000256" key="7">
    <source>
        <dbReference type="ARBA" id="ARBA00023709"/>
    </source>
</evidence>
<comment type="catalytic activity">
    <reaction evidence="7">
        <text>a (3S)-3-hydroxyacyl-CoA = a (2E)-enoyl-CoA + H2O</text>
        <dbReference type="Rhea" id="RHEA:16105"/>
        <dbReference type="ChEBI" id="CHEBI:15377"/>
        <dbReference type="ChEBI" id="CHEBI:57318"/>
        <dbReference type="ChEBI" id="CHEBI:58856"/>
        <dbReference type="EC" id="4.2.1.17"/>
    </reaction>
</comment>
<keyword evidence="5" id="KW-0443">Lipid metabolism</keyword>
<organism evidence="11 12">
    <name type="scientific">Corynebacterium renale</name>
    <dbReference type="NCBI Taxonomy" id="1724"/>
    <lineage>
        <taxon>Bacteria</taxon>
        <taxon>Bacillati</taxon>
        <taxon>Actinomycetota</taxon>
        <taxon>Actinomycetes</taxon>
        <taxon>Mycobacteriales</taxon>
        <taxon>Corynebacteriaceae</taxon>
        <taxon>Corynebacterium</taxon>
    </lineage>
</organism>
<evidence type="ECO:0000256" key="10">
    <source>
        <dbReference type="RuleBase" id="RU003707"/>
    </source>
</evidence>
<accession>A0A2A9DSV4</accession>
<dbReference type="RefSeq" id="WP_098389331.1">
    <property type="nucleotide sequence ID" value="NZ_LS483464.1"/>
</dbReference>
<dbReference type="CDD" id="cd06558">
    <property type="entry name" value="crotonase-like"/>
    <property type="match status" value="1"/>
</dbReference>
<dbReference type="OrthoDB" id="8452484at2"/>
<evidence type="ECO:0000256" key="4">
    <source>
        <dbReference type="ARBA" id="ARBA00022832"/>
    </source>
</evidence>
<dbReference type="InterPro" id="IPR001753">
    <property type="entry name" value="Enoyl-CoA_hydra/iso"/>
</dbReference>
<evidence type="ECO:0000256" key="5">
    <source>
        <dbReference type="ARBA" id="ARBA00023098"/>
    </source>
</evidence>
<dbReference type="EMBL" id="PDJF01000001">
    <property type="protein sequence ID" value="PFG29052.1"/>
    <property type="molecule type" value="Genomic_DNA"/>
</dbReference>
<dbReference type="FunFam" id="1.10.12.10:FF:000001">
    <property type="entry name" value="Probable enoyl-CoA hydratase, mitochondrial"/>
    <property type="match status" value="1"/>
</dbReference>
<comment type="catalytic activity">
    <reaction evidence="8">
        <text>a 4-saturated-(3S)-3-hydroxyacyl-CoA = a (3E)-enoyl-CoA + H2O</text>
        <dbReference type="Rhea" id="RHEA:20724"/>
        <dbReference type="ChEBI" id="CHEBI:15377"/>
        <dbReference type="ChEBI" id="CHEBI:58521"/>
        <dbReference type="ChEBI" id="CHEBI:137480"/>
        <dbReference type="EC" id="4.2.1.17"/>
    </reaction>
</comment>
<dbReference type="Pfam" id="PF00378">
    <property type="entry name" value="ECH_1"/>
    <property type="match status" value="1"/>
</dbReference>
<dbReference type="InterPro" id="IPR018376">
    <property type="entry name" value="Enoyl-CoA_hyd/isom_CS"/>
</dbReference>
<dbReference type="PANTHER" id="PTHR11941">
    <property type="entry name" value="ENOYL-COA HYDRATASE-RELATED"/>
    <property type="match status" value="1"/>
</dbReference>
<keyword evidence="4" id="KW-0276">Fatty acid metabolism</keyword>
<reference evidence="11 12" key="1">
    <citation type="submission" date="2017-10" db="EMBL/GenBank/DDBJ databases">
        <title>Sequencing the genomes of 1000 actinobacteria strains.</title>
        <authorList>
            <person name="Klenk H.-P."/>
        </authorList>
    </citation>
    <scope>NUCLEOTIDE SEQUENCE [LARGE SCALE GENOMIC DNA]</scope>
    <source>
        <strain evidence="11 12">DSM 20688</strain>
    </source>
</reference>
<name>A0A2A9DSV4_9CORY</name>
<dbReference type="InterPro" id="IPR029045">
    <property type="entry name" value="ClpP/crotonase-like_dom_sf"/>
</dbReference>
<protein>
    <recommendedName>
        <fullName evidence="9">Probable enoyl-CoA hydratase echA8</fullName>
        <ecNumber evidence="3">4.2.1.17</ecNumber>
    </recommendedName>
</protein>
<dbReference type="Gene3D" id="1.10.12.10">
    <property type="entry name" value="Lyase 2-enoyl-coa Hydratase, Chain A, domain 2"/>
    <property type="match status" value="1"/>
</dbReference>
<comment type="function">
    <text evidence="1">Could possibly oxidize fatty acids using specific components.</text>
</comment>
<dbReference type="PANTHER" id="PTHR11941:SF54">
    <property type="entry name" value="ENOYL-COA HYDRATASE, MITOCHONDRIAL"/>
    <property type="match status" value="1"/>
</dbReference>
<dbReference type="FunFam" id="3.90.226.10:FF:000019">
    <property type="entry name" value="Enoyl-CoA hydratase, mitochondrial"/>
    <property type="match status" value="1"/>
</dbReference>
<dbReference type="Gene3D" id="3.90.226.10">
    <property type="entry name" value="2-enoyl-CoA Hydratase, Chain A, domain 1"/>
    <property type="match status" value="1"/>
</dbReference>
<dbReference type="PROSITE" id="PS00166">
    <property type="entry name" value="ENOYL_COA_HYDRATASE"/>
    <property type="match status" value="1"/>
</dbReference>
<evidence type="ECO:0000256" key="3">
    <source>
        <dbReference type="ARBA" id="ARBA00012076"/>
    </source>
</evidence>
<dbReference type="SUPFAM" id="SSF52096">
    <property type="entry name" value="ClpP/crotonase"/>
    <property type="match status" value="1"/>
</dbReference>
<dbReference type="GO" id="GO:0006635">
    <property type="term" value="P:fatty acid beta-oxidation"/>
    <property type="evidence" value="ECO:0007669"/>
    <property type="project" value="TreeGrafter"/>
</dbReference>
<keyword evidence="12" id="KW-1185">Reference proteome</keyword>
<dbReference type="GO" id="GO:0004300">
    <property type="term" value="F:enoyl-CoA hydratase activity"/>
    <property type="evidence" value="ECO:0007669"/>
    <property type="project" value="UniProtKB-EC"/>
</dbReference>
<gene>
    <name evidence="11" type="ORF">ATK06_2186</name>
</gene>
<evidence type="ECO:0000256" key="2">
    <source>
        <dbReference type="ARBA" id="ARBA00005254"/>
    </source>
</evidence>
<proteinExistence type="inferred from homology"/>
<comment type="caution">
    <text evidence="11">The sequence shown here is derived from an EMBL/GenBank/DDBJ whole genome shotgun (WGS) entry which is preliminary data.</text>
</comment>
<keyword evidence="6" id="KW-0456">Lyase</keyword>
<sequence>MDTPILVSEEGRVGVITLNRPKALNALNSALMNALIDALKSFDANPEIGAVIIRGSERAFAAGADITEMAQKTAPELYESDIFGRWDEMAQVRIPIIAEVSGYALGGGCELAMMADLIVASETAVFGQPEVGLGIMPGIGGTQRLVRAVGKSLAMDMILSGRRIYAEEALQAGLVARVYPQETVAEETLKLATTIGNYSRVATTRAKEAVNTAFETTLSQGVAWERRGFQAMFASYDQKEGMAAFVEKRAPTFRHR</sequence>
<evidence type="ECO:0000256" key="8">
    <source>
        <dbReference type="ARBA" id="ARBA00023717"/>
    </source>
</evidence>
<evidence type="ECO:0000256" key="9">
    <source>
        <dbReference type="ARBA" id="ARBA00068643"/>
    </source>
</evidence>
<evidence type="ECO:0000256" key="6">
    <source>
        <dbReference type="ARBA" id="ARBA00023239"/>
    </source>
</evidence>